<dbReference type="Gene3D" id="3.30.300.20">
    <property type="match status" value="1"/>
</dbReference>
<keyword evidence="1 2" id="KW-0690">Ribosome biogenesis</keyword>
<name>A0A6M4JB98_9MOLU</name>
<evidence type="ECO:0000256" key="2">
    <source>
        <dbReference type="HAMAP-Rule" id="MF_00003"/>
    </source>
</evidence>
<dbReference type="GO" id="GO:0043024">
    <property type="term" value="F:ribosomal small subunit binding"/>
    <property type="evidence" value="ECO:0007669"/>
    <property type="project" value="TreeGrafter"/>
</dbReference>
<dbReference type="AlphaFoldDB" id="A0A6M4JB98"/>
<dbReference type="InterPro" id="IPR015946">
    <property type="entry name" value="KH_dom-like_a/b"/>
</dbReference>
<dbReference type="SUPFAM" id="SSF89919">
    <property type="entry name" value="Ribosome-binding factor A, RbfA"/>
    <property type="match status" value="1"/>
</dbReference>
<dbReference type="GO" id="GO:0030490">
    <property type="term" value="P:maturation of SSU-rRNA"/>
    <property type="evidence" value="ECO:0007669"/>
    <property type="project" value="UniProtKB-UniRule"/>
</dbReference>
<organism evidence="3 4">
    <name type="scientific">Mycoplasma miroungirhinis</name>
    <dbReference type="NCBI Taxonomy" id="754516"/>
    <lineage>
        <taxon>Bacteria</taxon>
        <taxon>Bacillati</taxon>
        <taxon>Mycoplasmatota</taxon>
        <taxon>Mollicutes</taxon>
        <taxon>Mycoplasmataceae</taxon>
        <taxon>Mycoplasma</taxon>
    </lineage>
</organism>
<evidence type="ECO:0000256" key="1">
    <source>
        <dbReference type="ARBA" id="ARBA00022517"/>
    </source>
</evidence>
<dbReference type="Proteomes" id="UP000502118">
    <property type="component" value="Chromosome"/>
</dbReference>
<dbReference type="EMBL" id="CP053097">
    <property type="protein sequence ID" value="QJR44273.1"/>
    <property type="molecule type" value="Genomic_DNA"/>
</dbReference>
<keyword evidence="2" id="KW-0963">Cytoplasm</keyword>
<comment type="function">
    <text evidence="2">One of several proteins that assist in the late maturation steps of the functional core of the 30S ribosomal subunit. Associates with free 30S ribosomal subunits (but not with 30S subunits that are part of 70S ribosomes or polysomes). Required for efficient processing of 16S rRNA. May interact with the 5'-terminal helix region of 16S rRNA.</text>
</comment>
<evidence type="ECO:0000313" key="3">
    <source>
        <dbReference type="EMBL" id="QJR44273.1"/>
    </source>
</evidence>
<comment type="subunit">
    <text evidence="2">Monomer. Binds 30S ribosomal subunits, but not 50S ribosomal subunits or 70S ribosomes.</text>
</comment>
<dbReference type="KEGG" id="mmio:HLA92_02415"/>
<accession>A0A6M4JB98</accession>
<dbReference type="InterPro" id="IPR023799">
    <property type="entry name" value="RbfA_dom_sf"/>
</dbReference>
<keyword evidence="4" id="KW-1185">Reference proteome</keyword>
<dbReference type="NCBIfam" id="TIGR00082">
    <property type="entry name" value="rbfA"/>
    <property type="match status" value="1"/>
</dbReference>
<dbReference type="PANTHER" id="PTHR33515">
    <property type="entry name" value="RIBOSOME-BINDING FACTOR A, CHLOROPLASTIC-RELATED"/>
    <property type="match status" value="1"/>
</dbReference>
<evidence type="ECO:0000313" key="4">
    <source>
        <dbReference type="Proteomes" id="UP000502118"/>
    </source>
</evidence>
<dbReference type="HAMAP" id="MF_00003">
    <property type="entry name" value="RbfA"/>
    <property type="match status" value="1"/>
</dbReference>
<dbReference type="RefSeq" id="WP_171113180.1">
    <property type="nucleotide sequence ID" value="NZ_CP053097.1"/>
</dbReference>
<dbReference type="GO" id="GO:0005829">
    <property type="term" value="C:cytosol"/>
    <property type="evidence" value="ECO:0007669"/>
    <property type="project" value="TreeGrafter"/>
</dbReference>
<proteinExistence type="inferred from homology"/>
<sequence length="113" mass="13483">MNNIKHERKASLFTQLLSNALYDLKDFDVTNVAINDIELSNDDSHVKVYVTIFKDKERYFNKLVNMSPFLRSVISKSWKYHRLPEIHFTIDKLENQAQRIENILRRIKEEDGK</sequence>
<dbReference type="Pfam" id="PF02033">
    <property type="entry name" value="RBFA"/>
    <property type="match status" value="1"/>
</dbReference>
<dbReference type="InterPro" id="IPR000238">
    <property type="entry name" value="RbfA"/>
</dbReference>
<comment type="similarity">
    <text evidence="2">Belongs to the RbfA family.</text>
</comment>
<comment type="subcellular location">
    <subcellularLocation>
        <location evidence="2">Cytoplasm</location>
    </subcellularLocation>
</comment>
<reference evidence="3 4" key="1">
    <citation type="submission" date="2020-05" db="EMBL/GenBank/DDBJ databases">
        <title>Novel Mycoplasma species detected in Mirounga angustirostris (northern elephant seal) from the USA.</title>
        <authorList>
            <person name="Volokhov D.V."/>
        </authorList>
    </citation>
    <scope>NUCLEOTIDE SEQUENCE [LARGE SCALE GENOMIC DNA]</scope>
    <source>
        <strain evidence="3 4">Mirounga ES2806-NAS</strain>
    </source>
</reference>
<gene>
    <name evidence="2 3" type="primary">rbfA</name>
    <name evidence="3" type="ORF">HLA92_02415</name>
</gene>
<dbReference type="PANTHER" id="PTHR33515:SF1">
    <property type="entry name" value="RIBOSOME-BINDING FACTOR A, CHLOROPLASTIC-RELATED"/>
    <property type="match status" value="1"/>
</dbReference>
<protein>
    <recommendedName>
        <fullName evidence="2">Ribosome-binding factor A</fullName>
    </recommendedName>
</protein>